<evidence type="ECO:0000256" key="1">
    <source>
        <dbReference type="SAM" id="SignalP"/>
    </source>
</evidence>
<dbReference type="RefSeq" id="WP_124874661.1">
    <property type="nucleotide sequence ID" value="NZ_RQJO01000008.1"/>
</dbReference>
<dbReference type="Proteomes" id="UP000271925">
    <property type="component" value="Unassembled WGS sequence"/>
</dbReference>
<dbReference type="Pfam" id="PF07007">
    <property type="entry name" value="LprI"/>
    <property type="match status" value="1"/>
</dbReference>
<evidence type="ECO:0000313" key="3">
    <source>
        <dbReference type="EMBL" id="RRB04186.1"/>
    </source>
</evidence>
<organism evidence="3 4">
    <name type="scientific">Larkinella rosea</name>
    <dbReference type="NCBI Taxonomy" id="2025312"/>
    <lineage>
        <taxon>Bacteria</taxon>
        <taxon>Pseudomonadati</taxon>
        <taxon>Bacteroidota</taxon>
        <taxon>Cytophagia</taxon>
        <taxon>Cytophagales</taxon>
        <taxon>Spirosomataceae</taxon>
        <taxon>Larkinella</taxon>
    </lineage>
</organism>
<dbReference type="PANTHER" id="PTHR39176:SF1">
    <property type="entry name" value="PERIPLASMIC PROTEIN"/>
    <property type="match status" value="1"/>
</dbReference>
<dbReference type="OrthoDB" id="7340239at2"/>
<evidence type="ECO:0000259" key="2">
    <source>
        <dbReference type="Pfam" id="PF07007"/>
    </source>
</evidence>
<feature type="domain" description="Lysozyme inhibitor LprI-like N-terminal" evidence="2">
    <location>
        <begin position="46"/>
        <end position="136"/>
    </location>
</feature>
<keyword evidence="1" id="KW-0732">Signal</keyword>
<dbReference type="EMBL" id="RQJO01000008">
    <property type="protein sequence ID" value="RRB04186.1"/>
    <property type="molecule type" value="Genomic_DNA"/>
</dbReference>
<feature type="chain" id="PRO_5018112126" evidence="1">
    <location>
        <begin position="23"/>
        <end position="147"/>
    </location>
</feature>
<protein>
    <submittedName>
        <fullName evidence="3">DUF1311 domain-containing protein</fullName>
    </submittedName>
</protein>
<accession>A0A3P1BTK6</accession>
<proteinExistence type="predicted"/>
<feature type="signal peptide" evidence="1">
    <location>
        <begin position="1"/>
        <end position="22"/>
    </location>
</feature>
<dbReference type="AlphaFoldDB" id="A0A3P1BTK6"/>
<reference evidence="3 4" key="1">
    <citation type="submission" date="2018-11" db="EMBL/GenBank/DDBJ databases">
        <authorList>
            <person name="Zhou Z."/>
            <person name="Wang G."/>
        </authorList>
    </citation>
    <scope>NUCLEOTIDE SEQUENCE [LARGE SCALE GENOMIC DNA]</scope>
    <source>
        <strain evidence="3 4">KCTC52004</strain>
    </source>
</reference>
<name>A0A3P1BTK6_9BACT</name>
<dbReference type="PANTHER" id="PTHR39176">
    <property type="entry name" value="PERIPLASMIC PROTEIN-RELATED"/>
    <property type="match status" value="1"/>
</dbReference>
<dbReference type="InterPro" id="IPR009739">
    <property type="entry name" value="LprI-like_N"/>
</dbReference>
<sequence length="147" mass="16886">MRTTYIGMVVGCLMAISTWAQQSGTQSPPLEYIEILGHPPEVFTNCDNAQTQTEMNMCAQLRFQKADQELNAVYKQLIELVSKDDKMLVIEAQRQWIAYRDAHCKVYEKMYQGGSMLSMVIANCKETTTLSRINELKELIAERKLRQ</sequence>
<comment type="caution">
    <text evidence="3">The sequence shown here is derived from an EMBL/GenBank/DDBJ whole genome shotgun (WGS) entry which is preliminary data.</text>
</comment>
<evidence type="ECO:0000313" key="4">
    <source>
        <dbReference type="Proteomes" id="UP000271925"/>
    </source>
</evidence>
<gene>
    <name evidence="3" type="ORF">EHT25_11740</name>
</gene>
<dbReference type="Gene3D" id="1.20.1270.180">
    <property type="match status" value="1"/>
</dbReference>
<keyword evidence="4" id="KW-1185">Reference proteome</keyword>